<keyword evidence="2" id="KW-0238">DNA-binding</keyword>
<keyword evidence="6" id="KW-1185">Reference proteome</keyword>
<dbReference type="InterPro" id="IPR016032">
    <property type="entry name" value="Sig_transdc_resp-reg_C-effctor"/>
</dbReference>
<evidence type="ECO:0000256" key="3">
    <source>
        <dbReference type="ARBA" id="ARBA00023163"/>
    </source>
</evidence>
<dbReference type="PANTHER" id="PTHR44688:SF16">
    <property type="entry name" value="DNA-BINDING TRANSCRIPTIONAL ACTIVATOR DEVR_DOSR"/>
    <property type="match status" value="1"/>
</dbReference>
<organism evidence="5 6">
    <name type="scientific">Paraburkholderia hospita</name>
    <dbReference type="NCBI Taxonomy" id="169430"/>
    <lineage>
        <taxon>Bacteria</taxon>
        <taxon>Pseudomonadati</taxon>
        <taxon>Pseudomonadota</taxon>
        <taxon>Betaproteobacteria</taxon>
        <taxon>Burkholderiales</taxon>
        <taxon>Burkholderiaceae</taxon>
        <taxon>Paraburkholderia</taxon>
    </lineage>
</organism>
<dbReference type="PROSITE" id="PS00622">
    <property type="entry name" value="HTH_LUXR_1"/>
    <property type="match status" value="1"/>
</dbReference>
<evidence type="ECO:0000259" key="4">
    <source>
        <dbReference type="PROSITE" id="PS50043"/>
    </source>
</evidence>
<keyword evidence="3" id="KW-0804">Transcription</keyword>
<keyword evidence="1" id="KW-0805">Transcription regulation</keyword>
<dbReference type="SUPFAM" id="SSF46894">
    <property type="entry name" value="C-terminal effector domain of the bipartite response regulators"/>
    <property type="match status" value="1"/>
</dbReference>
<proteinExistence type="predicted"/>
<feature type="domain" description="HTH luxR-type" evidence="4">
    <location>
        <begin position="287"/>
        <end position="352"/>
    </location>
</feature>
<name>A0ABN0FMC9_9BURK</name>
<accession>A0ABN0FMC9</accession>
<gene>
    <name evidence="5" type="ORF">WQE_16399</name>
</gene>
<dbReference type="CDD" id="cd06170">
    <property type="entry name" value="LuxR_C_like"/>
    <property type="match status" value="1"/>
</dbReference>
<reference evidence="5 6" key="1">
    <citation type="journal article" date="2012" name="J. Bacteriol.">
        <title>Draft Genome Sequence of the Soil Bacterium Burkholderia terrae Strain BS001, Which Interacts with Fungal Surface Structures.</title>
        <authorList>
            <person name="Nazir R."/>
            <person name="Hansen M.A."/>
            <person name="Sorensen S."/>
            <person name="van Elsas J.D."/>
        </authorList>
    </citation>
    <scope>NUCLEOTIDE SEQUENCE [LARGE SCALE GENOMIC DNA]</scope>
    <source>
        <strain evidence="5 6">BS001</strain>
    </source>
</reference>
<dbReference type="InterPro" id="IPR000792">
    <property type="entry name" value="Tscrpt_reg_LuxR_C"/>
</dbReference>
<dbReference type="PROSITE" id="PS50043">
    <property type="entry name" value="HTH_LUXR_2"/>
    <property type="match status" value="1"/>
</dbReference>
<evidence type="ECO:0000313" key="6">
    <source>
        <dbReference type="Proteomes" id="UP000004980"/>
    </source>
</evidence>
<dbReference type="Gene3D" id="1.10.10.10">
    <property type="entry name" value="Winged helix-like DNA-binding domain superfamily/Winged helix DNA-binding domain"/>
    <property type="match status" value="1"/>
</dbReference>
<evidence type="ECO:0000313" key="5">
    <source>
        <dbReference type="EMBL" id="EIM99927.1"/>
    </source>
</evidence>
<evidence type="ECO:0000256" key="1">
    <source>
        <dbReference type="ARBA" id="ARBA00023015"/>
    </source>
</evidence>
<dbReference type="RefSeq" id="WP_007582697.1">
    <property type="nucleotide sequence ID" value="NZ_AKAU01000091.1"/>
</dbReference>
<sequence length="358" mass="39556">MKRISAQEELQISARSIVQPLATRLGANSHLYFELGSTTAKELTIAVRYRPPEEAVLSEYGERFYEDDPLTQPFRSWLQGEGTTVPAPLVVALRELPQAAKTSYEARFLHRARIHDVIGLGIPMSLAGARKVLCFGMHRCATDPWFNGSDAKTLRRAATTLRVRAENLALHEQLALRDQITDAFSHSGMHNWIVFDSQLRVRDMRGDTLCRSRSGSTILESVRAQLEACRSAKDSRTRSISLRVHSGVEGNEATALAHEIVGEGGERWWLVHTDTASRSIIDRAVNSLFDAAGLTAREREVALVVAEGASNADVARALRISVLTVENHLRSVYSKLGISSRLQLLRAMHDASATPAPE</sequence>
<dbReference type="SMART" id="SM00421">
    <property type="entry name" value="HTH_LUXR"/>
    <property type="match status" value="1"/>
</dbReference>
<dbReference type="EMBL" id="AKAU01000091">
    <property type="protein sequence ID" value="EIM99927.1"/>
    <property type="molecule type" value="Genomic_DNA"/>
</dbReference>
<dbReference type="PRINTS" id="PR00038">
    <property type="entry name" value="HTHLUXR"/>
</dbReference>
<dbReference type="Pfam" id="PF00196">
    <property type="entry name" value="GerE"/>
    <property type="match status" value="1"/>
</dbReference>
<protein>
    <submittedName>
        <fullName evidence="5">Response regulator receiver protein</fullName>
    </submittedName>
</protein>
<dbReference type="PANTHER" id="PTHR44688">
    <property type="entry name" value="DNA-BINDING TRANSCRIPTIONAL ACTIVATOR DEVR_DOSR"/>
    <property type="match status" value="1"/>
</dbReference>
<evidence type="ECO:0000256" key="2">
    <source>
        <dbReference type="ARBA" id="ARBA00023125"/>
    </source>
</evidence>
<dbReference type="InterPro" id="IPR036388">
    <property type="entry name" value="WH-like_DNA-bd_sf"/>
</dbReference>
<dbReference type="Proteomes" id="UP000004980">
    <property type="component" value="Unassembled WGS sequence"/>
</dbReference>
<comment type="caution">
    <text evidence="5">The sequence shown here is derived from an EMBL/GenBank/DDBJ whole genome shotgun (WGS) entry which is preliminary data.</text>
</comment>